<dbReference type="Pfam" id="PF00440">
    <property type="entry name" value="TetR_N"/>
    <property type="match status" value="1"/>
</dbReference>
<dbReference type="OrthoDB" id="4542604at2"/>
<protein>
    <submittedName>
        <fullName evidence="4">TetR family transcriptional regulator</fullName>
    </submittedName>
</protein>
<dbReference type="Gene3D" id="1.10.357.10">
    <property type="entry name" value="Tetracycline Repressor, domain 2"/>
    <property type="match status" value="1"/>
</dbReference>
<dbReference type="InterPro" id="IPR036271">
    <property type="entry name" value="Tet_transcr_reg_TetR-rel_C_sf"/>
</dbReference>
<dbReference type="PANTHER" id="PTHR30055">
    <property type="entry name" value="HTH-TYPE TRANSCRIPTIONAL REGULATOR RUTR"/>
    <property type="match status" value="1"/>
</dbReference>
<dbReference type="SUPFAM" id="SSF46689">
    <property type="entry name" value="Homeodomain-like"/>
    <property type="match status" value="1"/>
</dbReference>
<dbReference type="InterPro" id="IPR009057">
    <property type="entry name" value="Homeodomain-like_sf"/>
</dbReference>
<dbReference type="SUPFAM" id="SSF48498">
    <property type="entry name" value="Tetracyclin repressor-like, C-terminal domain"/>
    <property type="match status" value="1"/>
</dbReference>
<keyword evidence="5" id="KW-1185">Reference proteome</keyword>
<dbReference type="GO" id="GO:0003700">
    <property type="term" value="F:DNA-binding transcription factor activity"/>
    <property type="evidence" value="ECO:0007669"/>
    <property type="project" value="TreeGrafter"/>
</dbReference>
<keyword evidence="3" id="KW-0804">Transcription</keyword>
<evidence type="ECO:0000256" key="2">
    <source>
        <dbReference type="ARBA" id="ARBA00023125"/>
    </source>
</evidence>
<accession>A0A0U1DU13</accession>
<proteinExistence type="predicted"/>
<dbReference type="PROSITE" id="PS50977">
    <property type="entry name" value="HTH_TETR_2"/>
    <property type="match status" value="1"/>
</dbReference>
<dbReference type="PANTHER" id="PTHR30055:SF234">
    <property type="entry name" value="HTH-TYPE TRANSCRIPTIONAL REGULATOR BETI"/>
    <property type="match status" value="1"/>
</dbReference>
<keyword evidence="2" id="KW-0238">DNA-binding</keyword>
<dbReference type="InterPro" id="IPR001647">
    <property type="entry name" value="HTH_TetR"/>
</dbReference>
<organism evidence="4 5">
    <name type="scientific">Mycobacterium europaeum</name>
    <dbReference type="NCBI Taxonomy" id="761804"/>
    <lineage>
        <taxon>Bacteria</taxon>
        <taxon>Bacillati</taxon>
        <taxon>Actinomycetota</taxon>
        <taxon>Actinomycetes</taxon>
        <taxon>Mycobacteriales</taxon>
        <taxon>Mycobacteriaceae</taxon>
        <taxon>Mycobacterium</taxon>
        <taxon>Mycobacterium simiae complex</taxon>
    </lineage>
</organism>
<dbReference type="PRINTS" id="PR00455">
    <property type="entry name" value="HTHTETR"/>
</dbReference>
<evidence type="ECO:0000256" key="1">
    <source>
        <dbReference type="ARBA" id="ARBA00023015"/>
    </source>
</evidence>
<dbReference type="AlphaFoldDB" id="A0A0U1DU13"/>
<dbReference type="EMBL" id="CTEC01000002">
    <property type="protein sequence ID" value="CQD21963.1"/>
    <property type="molecule type" value="Genomic_DNA"/>
</dbReference>
<reference evidence="5" key="1">
    <citation type="submission" date="2015-03" db="EMBL/GenBank/DDBJ databases">
        <authorList>
            <person name="Urmite Genomes"/>
        </authorList>
    </citation>
    <scope>NUCLEOTIDE SEQUENCE [LARGE SCALE GENOMIC DNA]</scope>
    <source>
        <strain evidence="5">CSUR P1344</strain>
    </source>
</reference>
<evidence type="ECO:0000313" key="5">
    <source>
        <dbReference type="Proteomes" id="UP000199601"/>
    </source>
</evidence>
<dbReference type="InterPro" id="IPR050109">
    <property type="entry name" value="HTH-type_TetR-like_transc_reg"/>
</dbReference>
<evidence type="ECO:0000256" key="3">
    <source>
        <dbReference type="ARBA" id="ARBA00023163"/>
    </source>
</evidence>
<name>A0A0U1DU13_9MYCO</name>
<dbReference type="STRING" id="761804.BN000_05423"/>
<gene>
    <name evidence="4" type="ORF">BN000_05423</name>
</gene>
<dbReference type="GO" id="GO:0000976">
    <property type="term" value="F:transcription cis-regulatory region binding"/>
    <property type="evidence" value="ECO:0007669"/>
    <property type="project" value="TreeGrafter"/>
</dbReference>
<keyword evidence="1" id="KW-0805">Transcription regulation</keyword>
<sequence>MAASPTRGKEPRALPRREQILEAARAVIDEHGPDALTEQIAERAGLARPNVYRHFASKEELDLEVARTAYRELQAEIVRRLELCNTPLDVIRAPIQSQVFWADSNRNLYRFLVSRGYQPSFQRYKADQADFAAELTAIGARYFPHFADDPDAALAIVVELSGLVDASILAWLNRRTESRKALVDRLVLHAWLIIDHHLRDRGVRIDPEVPLPRPGKKRNR</sequence>
<evidence type="ECO:0000313" key="4">
    <source>
        <dbReference type="EMBL" id="CQD21963.1"/>
    </source>
</evidence>
<dbReference type="Proteomes" id="UP000199601">
    <property type="component" value="Unassembled WGS sequence"/>
</dbReference>
<dbReference type="RefSeq" id="WP_085240084.1">
    <property type="nucleotide sequence ID" value="NZ_CTEC01000002.1"/>
</dbReference>